<feature type="region of interest" description="Disordered" evidence="3">
    <location>
        <begin position="65"/>
        <end position="100"/>
    </location>
</feature>
<evidence type="ECO:0000259" key="4">
    <source>
        <dbReference type="Pfam" id="PF13359"/>
    </source>
</evidence>
<feature type="domain" description="DDE Tnp4" evidence="4">
    <location>
        <begin position="337"/>
        <end position="459"/>
    </location>
</feature>
<dbReference type="EMBL" id="JBBPFD010000543">
    <property type="protein sequence ID" value="KAK7878295.1"/>
    <property type="molecule type" value="Genomic_DNA"/>
</dbReference>
<feature type="compositionally biased region" description="Basic and acidic residues" evidence="3">
    <location>
        <begin position="81"/>
        <end position="100"/>
    </location>
</feature>
<reference evidence="6" key="1">
    <citation type="submission" date="2024-04" db="EMBL/GenBank/DDBJ databases">
        <title>Salinicola lusitanus LLJ914,a marine bacterium isolated from the Okinawa Trough.</title>
        <authorList>
            <person name="Li J."/>
        </authorList>
    </citation>
    <scope>NUCLEOTIDE SEQUENCE [LARGE SCALE GENOMIC DNA]</scope>
</reference>
<organism evidence="5 6">
    <name type="scientific">Mugilogobius chulae</name>
    <name type="common">yellowstripe goby</name>
    <dbReference type="NCBI Taxonomy" id="88201"/>
    <lineage>
        <taxon>Eukaryota</taxon>
        <taxon>Metazoa</taxon>
        <taxon>Chordata</taxon>
        <taxon>Craniata</taxon>
        <taxon>Vertebrata</taxon>
        <taxon>Euteleostomi</taxon>
        <taxon>Actinopterygii</taxon>
        <taxon>Neopterygii</taxon>
        <taxon>Teleostei</taxon>
        <taxon>Neoteleostei</taxon>
        <taxon>Acanthomorphata</taxon>
        <taxon>Gobiaria</taxon>
        <taxon>Gobiiformes</taxon>
        <taxon>Gobioidei</taxon>
        <taxon>Gobiidae</taxon>
        <taxon>Gobionellinae</taxon>
        <taxon>Mugilogobius</taxon>
    </lineage>
</organism>
<accession>A0AAW0MFF8</accession>
<evidence type="ECO:0000256" key="1">
    <source>
        <dbReference type="ARBA" id="ARBA00001968"/>
    </source>
</evidence>
<comment type="cofactor">
    <cofactor evidence="1">
        <name>a divalent metal cation</name>
        <dbReference type="ChEBI" id="CHEBI:60240"/>
    </cofactor>
</comment>
<protein>
    <recommendedName>
        <fullName evidence="4">DDE Tnp4 domain-containing protein</fullName>
    </recommendedName>
</protein>
<dbReference type="AlphaFoldDB" id="A0AAW0MFF8"/>
<evidence type="ECO:0000313" key="6">
    <source>
        <dbReference type="Proteomes" id="UP001460270"/>
    </source>
</evidence>
<evidence type="ECO:0000256" key="3">
    <source>
        <dbReference type="SAM" id="MobiDB-lite"/>
    </source>
</evidence>
<comment type="caution">
    <text evidence="5">The sequence shown here is derived from an EMBL/GenBank/DDBJ whole genome shotgun (WGS) entry which is preliminary data.</text>
</comment>
<proteinExistence type="predicted"/>
<evidence type="ECO:0000313" key="5">
    <source>
        <dbReference type="EMBL" id="KAK7878295.1"/>
    </source>
</evidence>
<evidence type="ECO:0000256" key="2">
    <source>
        <dbReference type="ARBA" id="ARBA00022723"/>
    </source>
</evidence>
<keyword evidence="6" id="KW-1185">Reference proteome</keyword>
<keyword evidence="2" id="KW-0479">Metal-binding</keyword>
<dbReference type="GO" id="GO:0046872">
    <property type="term" value="F:metal ion binding"/>
    <property type="evidence" value="ECO:0007669"/>
    <property type="project" value="UniProtKB-KW"/>
</dbReference>
<dbReference type="InterPro" id="IPR027806">
    <property type="entry name" value="HARBI1_dom"/>
</dbReference>
<name>A0AAW0MFF8_9GOBI</name>
<gene>
    <name evidence="5" type="ORF">WMY93_031114</name>
</gene>
<sequence>MSLLRKGLRHVLPDKPDVVLDRTALHSVLNYTRLRLFERATTRTECPRCRSTLVERGASRRETRSLWAMSTMMRVKNKAKRDRDSQDRGPRSDAPDDQEKIVQYKDLIRTRVLESVARSRHLTASDIRILFHECFPPSRQPACTCESDNERRPLCARCSPVLTVMRLLARNPRPLMASLGERAVPGRALSRTYYDKPLLTTMLNDKDLPICPSGHSCKGLLVKGTGVDPLPLPALISPESYRHLVTLRAETAQVIIVEPCRCLLCLLFNQSARVAQMFSSRNMNLESQPNGDVYYFNIKLAPDIGVPEVPLEDHQWCQGELLQMTLRGFAQRGYPACVGWPGATKEAQVLANSPLYISAEEKNGYLFPREASLNAHVTEVPIHIIGGMAYPLKKWLLKGFTYSDRLTSEQKTYNDRLSSARSVVDTAFDRFKGRWSCIFARSYSAITPHIVVACCILHNVCEIRGEQYLQEWGISNSAFPQLDVQELSQDVRTPELMSAELVREGLDESDFWSGSEEQLHVLAPGSHGSPLLQADVKPEPATTNDLVE</sequence>
<feature type="region of interest" description="Disordered" evidence="3">
    <location>
        <begin position="529"/>
        <end position="548"/>
    </location>
</feature>
<dbReference type="Pfam" id="PF13359">
    <property type="entry name" value="DDE_Tnp_4"/>
    <property type="match status" value="1"/>
</dbReference>
<dbReference type="Proteomes" id="UP001460270">
    <property type="component" value="Unassembled WGS sequence"/>
</dbReference>